<dbReference type="Proteomes" id="UP000297229">
    <property type="component" value="Unassembled WGS sequence"/>
</dbReference>
<gene>
    <name evidence="2" type="ORF">BELL_0625g00060</name>
</gene>
<comment type="caution">
    <text evidence="2">The sequence shown here is derived from an EMBL/GenBank/DDBJ whole genome shotgun (WGS) entry which is preliminary data.</text>
</comment>
<organism evidence="2 3">
    <name type="scientific">Botrytis elliptica</name>
    <dbReference type="NCBI Taxonomy" id="278938"/>
    <lineage>
        <taxon>Eukaryota</taxon>
        <taxon>Fungi</taxon>
        <taxon>Dikarya</taxon>
        <taxon>Ascomycota</taxon>
        <taxon>Pezizomycotina</taxon>
        <taxon>Leotiomycetes</taxon>
        <taxon>Helotiales</taxon>
        <taxon>Sclerotiniaceae</taxon>
        <taxon>Botrytis</taxon>
    </lineage>
</organism>
<keyword evidence="3" id="KW-1185">Reference proteome</keyword>
<dbReference type="AlphaFoldDB" id="A0A4Z1JBF7"/>
<protein>
    <submittedName>
        <fullName evidence="2">Uncharacterized protein</fullName>
    </submittedName>
</protein>
<name>A0A4Z1JBF7_9HELO</name>
<sequence length="513" mass="59786">MSDSDAPTNVSVRDLDYSGLRKAIDTRLNKYFERLDAPESHERPKDIHRNDFYKFTIRAEEPNVEFIKFVPKIMWCSKLGVYKHVSRERAYELRIVLDEFCEEWCSQWLTGDAGIFFVQIQEGTCEPTEVPSDHWGSQSHKQIESDATKIRVILNEYILIETQNFQIGEDMERKKYPRFFTEADLGAHLTDFLLKLDEDFLRTIMAQIVMDEGYGCPIYNEKNEPIFVINIDPSKLSHNNPRKMVTAYTAMDVEEIRKFVRDLYYKSCIDQSTRGAKIRCDLRLEGQRVISQVKLWEEGDSDYNEVGDEDEDESLFEEVLEGRKKDEDAVWRRRIWFALEKMRAPQLRRAIHMACGGVYKLDVPADEEYINEKDDLTLRRIIAVILIVGTRVVLTHEAATCDLLEKMTPDELRKTLIVLCNAQPVYFSFIEGEQLMIDGRTITLDIIDRVKPQDESSSESGEQDSSDEYPEEEEAIDHGVEAETPDEEPDEEPDEDPDEPESPIHRKRPRLWV</sequence>
<dbReference type="EMBL" id="PQXM01000623">
    <property type="protein sequence ID" value="TGO71061.1"/>
    <property type="molecule type" value="Genomic_DNA"/>
</dbReference>
<feature type="compositionally biased region" description="Acidic residues" evidence="1">
    <location>
        <begin position="461"/>
        <end position="475"/>
    </location>
</feature>
<feature type="compositionally biased region" description="Acidic residues" evidence="1">
    <location>
        <begin position="483"/>
        <end position="501"/>
    </location>
</feature>
<proteinExistence type="predicted"/>
<feature type="region of interest" description="Disordered" evidence="1">
    <location>
        <begin position="449"/>
        <end position="513"/>
    </location>
</feature>
<evidence type="ECO:0000313" key="2">
    <source>
        <dbReference type="EMBL" id="TGO71061.1"/>
    </source>
</evidence>
<reference evidence="2 3" key="1">
    <citation type="submission" date="2017-12" db="EMBL/GenBank/DDBJ databases">
        <title>Comparative genomics of Botrytis spp.</title>
        <authorList>
            <person name="Valero-Jimenez C.A."/>
            <person name="Tapia P."/>
            <person name="Veloso J."/>
            <person name="Silva-Moreno E."/>
            <person name="Staats M."/>
            <person name="Valdes J.H."/>
            <person name="Van Kan J.A.L."/>
        </authorList>
    </citation>
    <scope>NUCLEOTIDE SEQUENCE [LARGE SCALE GENOMIC DNA]</scope>
    <source>
        <strain evidence="2 3">Be9601</strain>
    </source>
</reference>
<accession>A0A4Z1JBF7</accession>
<evidence type="ECO:0000256" key="1">
    <source>
        <dbReference type="SAM" id="MobiDB-lite"/>
    </source>
</evidence>
<evidence type="ECO:0000313" key="3">
    <source>
        <dbReference type="Proteomes" id="UP000297229"/>
    </source>
</evidence>